<dbReference type="GO" id="GO:0008643">
    <property type="term" value="P:carbohydrate transport"/>
    <property type="evidence" value="ECO:0007669"/>
    <property type="project" value="InterPro"/>
</dbReference>
<dbReference type="Gene3D" id="2.40.160.180">
    <property type="entry name" value="Carbohydrate-selective porin OprB"/>
    <property type="match status" value="1"/>
</dbReference>
<proteinExistence type="inferred from homology"/>
<dbReference type="GO" id="GO:0016020">
    <property type="term" value="C:membrane"/>
    <property type="evidence" value="ECO:0007669"/>
    <property type="project" value="InterPro"/>
</dbReference>
<dbReference type="AlphaFoldDB" id="A0A847SG47"/>
<evidence type="ECO:0000256" key="2">
    <source>
        <dbReference type="RuleBase" id="RU363072"/>
    </source>
</evidence>
<dbReference type="EMBL" id="JABAHZ010000001">
    <property type="protein sequence ID" value="NLR77787.1"/>
    <property type="molecule type" value="Genomic_DNA"/>
</dbReference>
<dbReference type="InterPro" id="IPR038673">
    <property type="entry name" value="OprB_sf"/>
</dbReference>
<reference evidence="3 4" key="1">
    <citation type="submission" date="2020-04" db="EMBL/GenBank/DDBJ databases">
        <authorList>
            <person name="Yin C."/>
        </authorList>
    </citation>
    <scope>NUCLEOTIDE SEQUENCE [LARGE SCALE GENOMIC DNA]</scope>
    <source>
        <strain evidence="3 4">Ak56</strain>
    </source>
</reference>
<organism evidence="3 4">
    <name type="scientific">Chitinophaga eiseniae</name>
    <dbReference type="NCBI Taxonomy" id="634771"/>
    <lineage>
        <taxon>Bacteria</taxon>
        <taxon>Pseudomonadati</taxon>
        <taxon>Bacteroidota</taxon>
        <taxon>Chitinophagia</taxon>
        <taxon>Chitinophagales</taxon>
        <taxon>Chitinophagaceae</taxon>
        <taxon>Chitinophaga</taxon>
    </lineage>
</organism>
<evidence type="ECO:0000256" key="1">
    <source>
        <dbReference type="ARBA" id="ARBA00008769"/>
    </source>
</evidence>
<evidence type="ECO:0000313" key="3">
    <source>
        <dbReference type="EMBL" id="NLR77787.1"/>
    </source>
</evidence>
<gene>
    <name evidence="3" type="ORF">HGH91_04075</name>
</gene>
<accession>A0A847SG47</accession>
<dbReference type="InterPro" id="IPR007049">
    <property type="entry name" value="Carb-sel_porin_OprB"/>
</dbReference>
<dbReference type="GO" id="GO:0015288">
    <property type="term" value="F:porin activity"/>
    <property type="evidence" value="ECO:0007669"/>
    <property type="project" value="InterPro"/>
</dbReference>
<keyword evidence="4" id="KW-1185">Reference proteome</keyword>
<evidence type="ECO:0000313" key="4">
    <source>
        <dbReference type="Proteomes" id="UP000552864"/>
    </source>
</evidence>
<comment type="caution">
    <text evidence="3">The sequence shown here is derived from an EMBL/GenBank/DDBJ whole genome shotgun (WGS) entry which is preliminary data.</text>
</comment>
<name>A0A847SG47_9BACT</name>
<dbReference type="Pfam" id="PF04966">
    <property type="entry name" value="OprB"/>
    <property type="match status" value="1"/>
</dbReference>
<protein>
    <submittedName>
        <fullName evidence="3">Carbohydrate porin</fullName>
    </submittedName>
</protein>
<comment type="similarity">
    <text evidence="1 2">Belongs to the OprB family.</text>
</comment>
<dbReference type="Proteomes" id="UP000552864">
    <property type="component" value="Unassembled WGS sequence"/>
</dbReference>
<sequence>MLAFAGSQAIAQDKRTDSIVPYTFHFQQTLVTQWHPDFQAKYSGPNSFQTHEKGATSITSTIYAGIRPLKNLELYVNPELAGGQGLSHATGIAGFPNGETFRVGNPTPTIYLARAFGIYTLPLTSKREIDEDDLNNVAGTTPTHYLRFIAGKYCLADFFDQNTYSHDPRTQFLNWSLMANAAWDYPADVRGYTMALTVQYRKDKWQLQAATSLEPKLANGPKLNYDYGKSNGEVIEVTHTHTLNKHEGNVRLMAFINQAPMGSYRQALKEATDTPDITTARKDGRTKYGFGINIDQEITKSGGVFLKASWNDGHNETWAYTEIDQSLSAGWLQNGQWWHRAQDNAGIAIAVNGLSKDHRDYLAAGGTGFMVGDGQLNYAPEMIAEVFYQCNITRLHIALSPDYQFVLHPAYNKDRGPVNIVGIRTRVAF</sequence>